<feature type="transmembrane region" description="Helical" evidence="2">
    <location>
        <begin position="394"/>
        <end position="413"/>
    </location>
</feature>
<proteinExistence type="predicted"/>
<dbReference type="EMBL" id="CAXAMN010009324">
    <property type="protein sequence ID" value="CAK9028261.1"/>
    <property type="molecule type" value="Genomic_DNA"/>
</dbReference>
<keyword evidence="2" id="KW-1133">Transmembrane helix</keyword>
<reference evidence="3 4" key="1">
    <citation type="submission" date="2024-02" db="EMBL/GenBank/DDBJ databases">
        <authorList>
            <person name="Chen Y."/>
            <person name="Shah S."/>
            <person name="Dougan E. K."/>
            <person name="Thang M."/>
            <person name="Chan C."/>
        </authorList>
    </citation>
    <scope>NUCLEOTIDE SEQUENCE [LARGE SCALE GENOMIC DNA]</scope>
</reference>
<organism evidence="3 4">
    <name type="scientific">Durusdinium trenchii</name>
    <dbReference type="NCBI Taxonomy" id="1381693"/>
    <lineage>
        <taxon>Eukaryota</taxon>
        <taxon>Sar</taxon>
        <taxon>Alveolata</taxon>
        <taxon>Dinophyceae</taxon>
        <taxon>Suessiales</taxon>
        <taxon>Symbiodiniaceae</taxon>
        <taxon>Durusdinium</taxon>
    </lineage>
</organism>
<comment type="caution">
    <text evidence="3">The sequence shown here is derived from an EMBL/GenBank/DDBJ whole genome shotgun (WGS) entry which is preliminary data.</text>
</comment>
<feature type="transmembrane region" description="Helical" evidence="2">
    <location>
        <begin position="289"/>
        <end position="306"/>
    </location>
</feature>
<feature type="transmembrane region" description="Helical" evidence="2">
    <location>
        <begin position="498"/>
        <end position="521"/>
    </location>
</feature>
<feature type="region of interest" description="Disordered" evidence="1">
    <location>
        <begin position="20"/>
        <end position="45"/>
    </location>
</feature>
<dbReference type="Proteomes" id="UP001642484">
    <property type="component" value="Unassembled WGS sequence"/>
</dbReference>
<name>A0ABP0KMZ8_9DINO</name>
<feature type="transmembrane region" description="Helical" evidence="2">
    <location>
        <begin position="533"/>
        <end position="553"/>
    </location>
</feature>
<sequence length="593" mass="67399">MVHGGDGMAVQAMVSLDGTMSSVGAEPSTRSGSKENVGHAFSKRSTQSLETPLDADLVRGVPLHFCLRGFGRIWKRSCTRDDYNLSRKTPVIDHFLSHDWNTSRYLKWMTLLVIFNAGPAACFTLLVSVVLSVFACFGYLGAEHLYWLPLPGFLTYVLVLLFWQDMRRAFRTPILAFVDKLCIAQHDMQLKEQGIRGLGSFLASSNTLTVLWSERYFSRLWCTYEVASYLEGERHKAIELIPVKMALLLLIASIQACSGFLMKYLTWLLDITEWLQDRVFVELVGHGGVFLPVALYVALGCMVHYFQLPQQLRHFRVQDTECHCCSNNHLHPETGEELICDRALVFGMLRKWFGASKGEKMKETYLDRFNALVHEKLSSQIAHTVGRGLPHLRYVLFTVCTAPVPFFPFIIALETAKLRQSEAAHTSHDDHYGHSHEEGHSYDDMYSFRWWVEHAMDFLVPPLYGVVSFLLMVQSCRLVYFLYNQFHRRYPMTPCRKVVLSLALTPVIWAILAFGVWELLVADVLEDEPVVKLILFISYLVITAGFFCAPSLCDGGTPSESMEDDAPPMTIEEQVENEIVSNNVSESMTVDRL</sequence>
<keyword evidence="2" id="KW-0812">Transmembrane</keyword>
<keyword evidence="2" id="KW-0472">Membrane</keyword>
<accession>A0ABP0KMZ8</accession>
<evidence type="ECO:0008006" key="5">
    <source>
        <dbReference type="Google" id="ProtNLM"/>
    </source>
</evidence>
<evidence type="ECO:0000313" key="4">
    <source>
        <dbReference type="Proteomes" id="UP001642484"/>
    </source>
</evidence>
<feature type="transmembrane region" description="Helical" evidence="2">
    <location>
        <begin position="463"/>
        <end position="486"/>
    </location>
</feature>
<evidence type="ECO:0000256" key="1">
    <source>
        <dbReference type="SAM" id="MobiDB-lite"/>
    </source>
</evidence>
<feature type="transmembrane region" description="Helical" evidence="2">
    <location>
        <begin position="246"/>
        <end position="269"/>
    </location>
</feature>
<feature type="transmembrane region" description="Helical" evidence="2">
    <location>
        <begin position="111"/>
        <end position="140"/>
    </location>
</feature>
<evidence type="ECO:0000256" key="2">
    <source>
        <dbReference type="SAM" id="Phobius"/>
    </source>
</evidence>
<evidence type="ECO:0000313" key="3">
    <source>
        <dbReference type="EMBL" id="CAK9028261.1"/>
    </source>
</evidence>
<keyword evidence="4" id="KW-1185">Reference proteome</keyword>
<feature type="transmembrane region" description="Helical" evidence="2">
    <location>
        <begin position="146"/>
        <end position="163"/>
    </location>
</feature>
<gene>
    <name evidence="3" type="ORF">CCMP2556_LOCUS17039</name>
</gene>
<protein>
    <recommendedName>
        <fullName evidence="5">Transmembrane protein</fullName>
    </recommendedName>
</protein>